<comment type="function">
    <text evidence="6">Regulates ciliary localization of the BBSome complex. Together with the BBSome complex, controls SMO ciliary trafficking and contributes to the sonic hedgehog (SHH) pathway regulation. May play a role in neurite outgrowth. May have tumor suppressor function.</text>
</comment>
<dbReference type="Proteomes" id="UP000078046">
    <property type="component" value="Unassembled WGS sequence"/>
</dbReference>
<comment type="subunit">
    <text evidence="7">Self-associates. Interacts with BBS9; the interaction mediates the association of LZTL1 with the BBsome complex and regulates BBSome ciliary trafficking.</text>
</comment>
<dbReference type="GO" id="GO:1903565">
    <property type="term" value="P:negative regulation of protein localization to cilium"/>
    <property type="evidence" value="ECO:0007669"/>
    <property type="project" value="TreeGrafter"/>
</dbReference>
<evidence type="ECO:0000313" key="9">
    <source>
        <dbReference type="Proteomes" id="UP000078046"/>
    </source>
</evidence>
<evidence type="ECO:0000256" key="1">
    <source>
        <dbReference type="ARBA" id="ARBA00004496"/>
    </source>
</evidence>
<dbReference type="AlphaFoldDB" id="A0A177AUP5"/>
<accession>A0A177AUP5</accession>
<dbReference type="OrthoDB" id="313412at2759"/>
<sequence length="110" mass="13146">MSDNNLGINNYHQENVLSYLKFARFQREYRLRSVRKCFQDIKEYRLQDTTFTLDECNEILDELCYQIGNELEGELINSAHMDVLLLRQLFIQAEKCHLKLNADISQLENR</sequence>
<protein>
    <recommendedName>
        <fullName evidence="3">Leucine zipper transcription factor-like protein 1</fullName>
    </recommendedName>
</protein>
<dbReference type="GO" id="GO:0005737">
    <property type="term" value="C:cytoplasm"/>
    <property type="evidence" value="ECO:0007669"/>
    <property type="project" value="UniProtKB-SubCell"/>
</dbReference>
<organism evidence="8 9">
    <name type="scientific">Intoshia linei</name>
    <dbReference type="NCBI Taxonomy" id="1819745"/>
    <lineage>
        <taxon>Eukaryota</taxon>
        <taxon>Metazoa</taxon>
        <taxon>Spiralia</taxon>
        <taxon>Lophotrochozoa</taxon>
        <taxon>Mesozoa</taxon>
        <taxon>Orthonectida</taxon>
        <taxon>Rhopaluridae</taxon>
        <taxon>Intoshia</taxon>
    </lineage>
</organism>
<evidence type="ECO:0000313" key="8">
    <source>
        <dbReference type="EMBL" id="OAF65719.1"/>
    </source>
</evidence>
<comment type="caution">
    <text evidence="8">The sequence shown here is derived from an EMBL/GenBank/DDBJ whole genome shotgun (WGS) entry which is preliminary data.</text>
</comment>
<name>A0A177AUP5_9BILA</name>
<proteinExistence type="inferred from homology"/>
<evidence type="ECO:0000256" key="3">
    <source>
        <dbReference type="ARBA" id="ARBA00018920"/>
    </source>
</evidence>
<dbReference type="PANTHER" id="PTHR21635:SF0">
    <property type="entry name" value="LEUCINE ZIPPER TRANSCRIPTION FACTOR-LIKE PROTEIN 1"/>
    <property type="match status" value="1"/>
</dbReference>
<evidence type="ECO:0000256" key="7">
    <source>
        <dbReference type="ARBA" id="ARBA00026004"/>
    </source>
</evidence>
<dbReference type="Pfam" id="PF15294">
    <property type="entry name" value="Leu_zip"/>
    <property type="match status" value="1"/>
</dbReference>
<evidence type="ECO:0000256" key="5">
    <source>
        <dbReference type="ARBA" id="ARBA00023054"/>
    </source>
</evidence>
<gene>
    <name evidence="8" type="ORF">A3Q56_06570</name>
</gene>
<evidence type="ECO:0000256" key="6">
    <source>
        <dbReference type="ARBA" id="ARBA00024898"/>
    </source>
</evidence>
<comment type="subcellular location">
    <subcellularLocation>
        <location evidence="1">Cytoplasm</location>
    </subcellularLocation>
</comment>
<keyword evidence="9" id="KW-1185">Reference proteome</keyword>
<feature type="non-terminal residue" evidence="8">
    <location>
        <position position="110"/>
    </location>
</feature>
<keyword evidence="4" id="KW-0963">Cytoplasm</keyword>
<comment type="similarity">
    <text evidence="2">Belongs to the LZTFL1 family.</text>
</comment>
<dbReference type="InterPro" id="IPR026157">
    <property type="entry name" value="LZTFL1"/>
</dbReference>
<reference evidence="8 9" key="1">
    <citation type="submission" date="2016-04" db="EMBL/GenBank/DDBJ databases">
        <title>The genome of Intoshia linei affirms orthonectids as highly simplified spiralians.</title>
        <authorList>
            <person name="Mikhailov K.V."/>
            <person name="Slusarev G.S."/>
            <person name="Nikitin M.A."/>
            <person name="Logacheva M.D."/>
            <person name="Penin A."/>
            <person name="Aleoshin V."/>
            <person name="Panchin Y.V."/>
        </authorList>
    </citation>
    <scope>NUCLEOTIDE SEQUENCE [LARGE SCALE GENOMIC DNA]</scope>
    <source>
        <strain evidence="8">Intl2013</strain>
        <tissue evidence="8">Whole animal</tissue>
    </source>
</reference>
<dbReference type="PANTHER" id="PTHR21635">
    <property type="entry name" value="LEUCINE ZIPPER TRANSCRIPTION FACTOR LIKE"/>
    <property type="match status" value="1"/>
</dbReference>
<evidence type="ECO:0000256" key="2">
    <source>
        <dbReference type="ARBA" id="ARBA00008868"/>
    </source>
</evidence>
<keyword evidence="5" id="KW-0175">Coiled coil</keyword>
<evidence type="ECO:0000256" key="4">
    <source>
        <dbReference type="ARBA" id="ARBA00022490"/>
    </source>
</evidence>
<dbReference type="EMBL" id="LWCA01001176">
    <property type="protein sequence ID" value="OAF65719.1"/>
    <property type="molecule type" value="Genomic_DNA"/>
</dbReference>